<evidence type="ECO:0000256" key="10">
    <source>
        <dbReference type="SAM" id="MobiDB-lite"/>
    </source>
</evidence>
<evidence type="ECO:0000256" key="8">
    <source>
        <dbReference type="ARBA" id="ARBA00022949"/>
    </source>
</evidence>
<evidence type="ECO:0000259" key="13">
    <source>
        <dbReference type="PROSITE" id="PS50057"/>
    </source>
</evidence>
<dbReference type="Pfam" id="PF00373">
    <property type="entry name" value="FERM_M"/>
    <property type="match status" value="1"/>
</dbReference>
<dbReference type="InterPro" id="IPR014847">
    <property type="entry name" value="FA"/>
</dbReference>
<keyword evidence="6" id="KW-0378">Hydrolase</keyword>
<feature type="region of interest" description="Disordered" evidence="10">
    <location>
        <begin position="398"/>
        <end position="443"/>
    </location>
</feature>
<dbReference type="Pfam" id="PF09380">
    <property type="entry name" value="FERM_C"/>
    <property type="match status" value="1"/>
</dbReference>
<dbReference type="CDD" id="cd13189">
    <property type="entry name" value="FERM_C_PTPN4_PTPN3_like"/>
    <property type="match status" value="1"/>
</dbReference>
<dbReference type="SMART" id="SM01196">
    <property type="entry name" value="FERM_C"/>
    <property type="match status" value="1"/>
</dbReference>
<dbReference type="SUPFAM" id="SSF54236">
    <property type="entry name" value="Ubiquitin-like"/>
    <property type="match status" value="1"/>
</dbReference>
<feature type="domain" description="Tyrosine-protein phosphatase" evidence="11">
    <location>
        <begin position="629"/>
        <end position="890"/>
    </location>
</feature>
<dbReference type="Pfam" id="PF00595">
    <property type="entry name" value="PDZ"/>
    <property type="match status" value="1"/>
</dbReference>
<evidence type="ECO:0000256" key="6">
    <source>
        <dbReference type="ARBA" id="ARBA00022801"/>
    </source>
</evidence>
<dbReference type="InterPro" id="IPR019748">
    <property type="entry name" value="FERM_central"/>
</dbReference>
<keyword evidence="9" id="KW-0206">Cytoskeleton</keyword>
<dbReference type="SUPFAM" id="SSF50729">
    <property type="entry name" value="PH domain-like"/>
    <property type="match status" value="1"/>
</dbReference>
<dbReference type="Gene3D" id="3.90.190.10">
    <property type="entry name" value="Protein tyrosine phosphatase superfamily"/>
    <property type="match status" value="1"/>
</dbReference>
<dbReference type="CDD" id="cd14541">
    <property type="entry name" value="PTPc-N3_4"/>
    <property type="match status" value="1"/>
</dbReference>
<evidence type="ECO:0000259" key="14">
    <source>
        <dbReference type="PROSITE" id="PS50106"/>
    </source>
</evidence>
<dbReference type="InterPro" id="IPR041783">
    <property type="entry name" value="PTPN3/4_FERM_C"/>
</dbReference>
<sequence length="904" mass="102438">MLESVSRRTFGGSSGTYNVRASELARDRGRLKTLNVTVVFLDDSQHSFQLEKHAKGSVLLENVFQHLELIEKDYFGLQFTENGSAPSPSNSLITKWLDPNKAVKKQARGGNFHFRVKFYVSDPSKLQDEYTRYNFYLQIRKDILQGKLLVSPNTACLLASYTVQSELGDYQPDELKPNYLSGMMLIPGQTEEMERKIGELHKLHKGQTPADAEFNFLDQVKRLDTYGVDLHRTRDSSNKELQIGVTANGLAVFQNNIRINMISWAKIVKISFKRKQFFVQIRREPSESYDTLLGFNMLTYRSSKNLWKSCVEHHTFFRLDSPHMIRKLLPPALRLGSKFRYSGRTEFQTLEESKEVCSRRGFFRSSSRVGTRSSVMPTIEEKTKSLISSSRSVRLQDNKSTITGTWESRKTWGEPSTPHPSDDEGGFLDRQNSVNEKPKTPAFSPILPSKTIITYVDDDTTDSLTERSHQAAGSIYDIPNYETPVPQVEENIVLIKLLPDEQGRFGFNVKGGSDLNMPILVSRVAPNTPADRCYPKLNEGDQVLIINGCNVNGLEHDQVVKLIRAARDSPTGTELTLTVKQNLLYESGGQEEPPYQYVPESPLCEMQKGVGALEQSMLLLADGLASGALVAQFEQLYRKKPGLTCNEAKKPENINKNRYRDISPYDATRVILSRGKDKDYINANYINMEIPGSGIINRYIATQGPLQNTIEDFWQMVLEAQSTLIVMVTTIMERGRSKCAKYWPPVSETLELGTSLRLKTTKEESDSTSTIVFREFVLWDLTSGESREITQMQYMAWPDHGVPDDMSRFLTFTENVRRARAGMVEPAIVHCSAGIGRTGVLILMETAMCLIEANEPVYPLDIVKQMRDQRVMMIQTASQYRFVCSCVHYAFTEGLVKPLPEFLR</sequence>
<dbReference type="InterPro" id="IPR000242">
    <property type="entry name" value="PTP_cat"/>
</dbReference>
<dbReference type="InterPro" id="IPR014352">
    <property type="entry name" value="FERM/acyl-CoA-bd_prot_sf"/>
</dbReference>
<dbReference type="Gene3D" id="2.30.29.30">
    <property type="entry name" value="Pleckstrin-homology domain (PH domain)/Phosphotyrosine-binding domain (PTB)"/>
    <property type="match status" value="1"/>
</dbReference>
<dbReference type="InterPro" id="IPR029021">
    <property type="entry name" value="Prot-tyrosine_phosphatase-like"/>
</dbReference>
<keyword evidence="16" id="KW-1185">Reference proteome</keyword>
<dbReference type="EC" id="3.1.3.48" evidence="4"/>
<dbReference type="PANTHER" id="PTHR45706">
    <property type="entry name" value="TYROSINE-PROTEIN PHOSPHATASE"/>
    <property type="match status" value="1"/>
</dbReference>
<name>A0AAN9TP01_9HEMI</name>
<dbReference type="InterPro" id="IPR019749">
    <property type="entry name" value="Band_41_domain"/>
</dbReference>
<dbReference type="InterPro" id="IPR000387">
    <property type="entry name" value="Tyr_Pase_dom"/>
</dbReference>
<accession>A0AAN9TP01</accession>
<dbReference type="SMART" id="SM01195">
    <property type="entry name" value="FA"/>
    <property type="match status" value="1"/>
</dbReference>
<evidence type="ECO:0000259" key="11">
    <source>
        <dbReference type="PROSITE" id="PS50055"/>
    </source>
</evidence>
<dbReference type="PROSITE" id="PS50056">
    <property type="entry name" value="TYR_PHOSPHATASE_2"/>
    <property type="match status" value="1"/>
</dbReference>
<dbReference type="GO" id="GO:0005856">
    <property type="term" value="C:cytoskeleton"/>
    <property type="evidence" value="ECO:0007669"/>
    <property type="project" value="UniProtKB-SubCell"/>
</dbReference>
<gene>
    <name evidence="15" type="ORF">V9T40_008169</name>
</gene>
<evidence type="ECO:0000313" key="15">
    <source>
        <dbReference type="EMBL" id="KAK7602580.1"/>
    </source>
</evidence>
<dbReference type="GO" id="GO:0016020">
    <property type="term" value="C:membrane"/>
    <property type="evidence" value="ECO:0007669"/>
    <property type="project" value="UniProtKB-ARBA"/>
</dbReference>
<feature type="domain" description="FERM" evidence="13">
    <location>
        <begin position="34"/>
        <end position="321"/>
    </location>
</feature>
<dbReference type="SMART" id="SM00194">
    <property type="entry name" value="PTPc"/>
    <property type="match status" value="1"/>
</dbReference>
<comment type="caution">
    <text evidence="15">The sequence shown here is derived from an EMBL/GenBank/DDBJ whole genome shotgun (WGS) entry which is preliminary data.</text>
</comment>
<dbReference type="Pfam" id="PF00102">
    <property type="entry name" value="Y_phosphatase"/>
    <property type="match status" value="1"/>
</dbReference>
<dbReference type="InterPro" id="IPR019747">
    <property type="entry name" value="FERM_CS"/>
</dbReference>
<evidence type="ECO:0000256" key="7">
    <source>
        <dbReference type="ARBA" id="ARBA00022912"/>
    </source>
</evidence>
<dbReference type="Pfam" id="PF09379">
    <property type="entry name" value="FERM_N"/>
    <property type="match status" value="1"/>
</dbReference>
<organism evidence="15 16">
    <name type="scientific">Parthenolecanium corni</name>
    <dbReference type="NCBI Taxonomy" id="536013"/>
    <lineage>
        <taxon>Eukaryota</taxon>
        <taxon>Metazoa</taxon>
        <taxon>Ecdysozoa</taxon>
        <taxon>Arthropoda</taxon>
        <taxon>Hexapoda</taxon>
        <taxon>Insecta</taxon>
        <taxon>Pterygota</taxon>
        <taxon>Neoptera</taxon>
        <taxon>Paraneoptera</taxon>
        <taxon>Hemiptera</taxon>
        <taxon>Sternorrhyncha</taxon>
        <taxon>Coccoidea</taxon>
        <taxon>Coccidae</taxon>
        <taxon>Parthenolecanium</taxon>
    </lineage>
</organism>
<evidence type="ECO:0000256" key="3">
    <source>
        <dbReference type="ARBA" id="ARBA00009649"/>
    </source>
</evidence>
<dbReference type="SUPFAM" id="SSF47031">
    <property type="entry name" value="Second domain of FERM"/>
    <property type="match status" value="1"/>
</dbReference>
<evidence type="ECO:0000256" key="5">
    <source>
        <dbReference type="ARBA" id="ARBA00022490"/>
    </source>
</evidence>
<dbReference type="SMART" id="SM00228">
    <property type="entry name" value="PDZ"/>
    <property type="match status" value="1"/>
</dbReference>
<dbReference type="PROSITE" id="PS50055">
    <property type="entry name" value="TYR_PHOSPHATASE_PTP"/>
    <property type="match status" value="1"/>
</dbReference>
<dbReference type="FunFam" id="1.20.80.10:FF:000003">
    <property type="entry name" value="Tyrosine-protein phosphatase non-receptor type 4"/>
    <property type="match status" value="1"/>
</dbReference>
<dbReference type="SUPFAM" id="SSF52799">
    <property type="entry name" value="(Phosphotyrosine protein) phosphatases II"/>
    <property type="match status" value="1"/>
</dbReference>
<comment type="similarity">
    <text evidence="3">Belongs to the protein-tyrosine phosphatase family. Non-receptor class subfamily.</text>
</comment>
<dbReference type="Gene3D" id="2.30.42.10">
    <property type="match status" value="1"/>
</dbReference>
<proteinExistence type="inferred from homology"/>
<dbReference type="GO" id="GO:0004725">
    <property type="term" value="F:protein tyrosine phosphatase activity"/>
    <property type="evidence" value="ECO:0007669"/>
    <property type="project" value="UniProtKB-EC"/>
</dbReference>
<keyword evidence="5" id="KW-0963">Cytoplasm</keyword>
<dbReference type="SUPFAM" id="SSF50156">
    <property type="entry name" value="PDZ domain-like"/>
    <property type="match status" value="1"/>
</dbReference>
<dbReference type="PRINTS" id="PR00700">
    <property type="entry name" value="PRTYPHPHTASE"/>
</dbReference>
<dbReference type="PROSITE" id="PS00661">
    <property type="entry name" value="FERM_2"/>
    <property type="match status" value="1"/>
</dbReference>
<dbReference type="InterPro" id="IPR035963">
    <property type="entry name" value="FERM_2"/>
</dbReference>
<dbReference type="AlphaFoldDB" id="A0AAN9TP01"/>
<evidence type="ECO:0000313" key="16">
    <source>
        <dbReference type="Proteomes" id="UP001367676"/>
    </source>
</evidence>
<dbReference type="InterPro" id="IPR018980">
    <property type="entry name" value="FERM_PH-like_C"/>
</dbReference>
<dbReference type="Gene3D" id="3.10.20.90">
    <property type="entry name" value="Phosphatidylinositol 3-kinase Catalytic Subunit, Chain A, domain 1"/>
    <property type="match status" value="1"/>
</dbReference>
<dbReference type="EMBL" id="JBBCAQ010000008">
    <property type="protein sequence ID" value="KAK7602580.1"/>
    <property type="molecule type" value="Genomic_DNA"/>
</dbReference>
<dbReference type="GO" id="GO:0071944">
    <property type="term" value="C:cell periphery"/>
    <property type="evidence" value="ECO:0007669"/>
    <property type="project" value="UniProtKB-ARBA"/>
</dbReference>
<dbReference type="InterPro" id="IPR036034">
    <property type="entry name" value="PDZ_sf"/>
</dbReference>
<dbReference type="PANTHER" id="PTHR45706:SF4">
    <property type="entry name" value="TYROSINE-PROTEIN PHOSPHATASE"/>
    <property type="match status" value="1"/>
</dbReference>
<dbReference type="CDD" id="cd14473">
    <property type="entry name" value="FERM_B-lobe"/>
    <property type="match status" value="1"/>
</dbReference>
<dbReference type="GO" id="GO:0009887">
    <property type="term" value="P:animal organ morphogenesis"/>
    <property type="evidence" value="ECO:0007669"/>
    <property type="project" value="UniProtKB-ARBA"/>
</dbReference>
<reference evidence="15 16" key="1">
    <citation type="submission" date="2024-03" db="EMBL/GenBank/DDBJ databases">
        <title>Adaptation during the transition from Ophiocordyceps entomopathogen to insect associate is accompanied by gene loss and intensified selection.</title>
        <authorList>
            <person name="Ward C.M."/>
            <person name="Onetto C.A."/>
            <person name="Borneman A.R."/>
        </authorList>
    </citation>
    <scope>NUCLEOTIDE SEQUENCE [LARGE SCALE GENOMIC DNA]</scope>
    <source>
        <strain evidence="15">AWRI1</strain>
        <tissue evidence="15">Single Adult Female</tissue>
    </source>
</reference>
<dbReference type="PRINTS" id="PR00935">
    <property type="entry name" value="BAND41"/>
</dbReference>
<evidence type="ECO:0000256" key="4">
    <source>
        <dbReference type="ARBA" id="ARBA00013064"/>
    </source>
</evidence>
<dbReference type="InterPro" id="IPR000299">
    <property type="entry name" value="FERM_domain"/>
</dbReference>
<dbReference type="InterPro" id="IPR003595">
    <property type="entry name" value="Tyr_Pase_cat"/>
</dbReference>
<dbReference type="Pfam" id="PF08736">
    <property type="entry name" value="FA"/>
    <property type="match status" value="1"/>
</dbReference>
<feature type="domain" description="Tyrosine specific protein phosphatases" evidence="12">
    <location>
        <begin position="807"/>
        <end position="881"/>
    </location>
</feature>
<evidence type="ECO:0000259" key="12">
    <source>
        <dbReference type="PROSITE" id="PS50056"/>
    </source>
</evidence>
<keyword evidence="7" id="KW-0904">Protein phosphatase</keyword>
<dbReference type="InterPro" id="IPR018979">
    <property type="entry name" value="FERM_N"/>
</dbReference>
<dbReference type="InterPro" id="IPR029071">
    <property type="entry name" value="Ubiquitin-like_domsf"/>
</dbReference>
<comment type="subcellular location">
    <subcellularLocation>
        <location evidence="2">Cell junction</location>
    </subcellularLocation>
    <subcellularLocation>
        <location evidence="1">Cytoplasm</location>
        <location evidence="1">Cytoskeleton</location>
    </subcellularLocation>
</comment>
<dbReference type="Gene3D" id="1.20.80.10">
    <property type="match status" value="1"/>
</dbReference>
<dbReference type="GO" id="GO:0070161">
    <property type="term" value="C:anchoring junction"/>
    <property type="evidence" value="ECO:0007669"/>
    <property type="project" value="UniProtKB-SubCell"/>
</dbReference>
<evidence type="ECO:0000256" key="9">
    <source>
        <dbReference type="ARBA" id="ARBA00023212"/>
    </source>
</evidence>
<evidence type="ECO:0000256" key="1">
    <source>
        <dbReference type="ARBA" id="ARBA00004245"/>
    </source>
</evidence>
<dbReference type="FunFam" id="2.30.29.30:FF:000002">
    <property type="entry name" value="Band 4.1-like protein 5 isoform 1"/>
    <property type="match status" value="1"/>
</dbReference>
<dbReference type="SMART" id="SM00404">
    <property type="entry name" value="PTPc_motif"/>
    <property type="match status" value="1"/>
</dbReference>
<dbReference type="PROSITE" id="PS00383">
    <property type="entry name" value="TYR_PHOSPHATASE_1"/>
    <property type="match status" value="1"/>
</dbReference>
<protein>
    <recommendedName>
        <fullName evidence="4">protein-tyrosine-phosphatase</fullName>
        <ecNumber evidence="4">3.1.3.48</ecNumber>
    </recommendedName>
</protein>
<dbReference type="InterPro" id="IPR001478">
    <property type="entry name" value="PDZ"/>
</dbReference>
<dbReference type="Proteomes" id="UP001367676">
    <property type="component" value="Unassembled WGS sequence"/>
</dbReference>
<dbReference type="InterPro" id="IPR011993">
    <property type="entry name" value="PH-like_dom_sf"/>
</dbReference>
<evidence type="ECO:0000256" key="2">
    <source>
        <dbReference type="ARBA" id="ARBA00004282"/>
    </source>
</evidence>
<feature type="domain" description="PDZ" evidence="14">
    <location>
        <begin position="494"/>
        <end position="566"/>
    </location>
</feature>
<dbReference type="GO" id="GO:0048666">
    <property type="term" value="P:neuron development"/>
    <property type="evidence" value="ECO:0007669"/>
    <property type="project" value="UniProtKB-ARBA"/>
</dbReference>
<keyword evidence="8" id="KW-0965">Cell junction</keyword>
<dbReference type="PROSITE" id="PS50106">
    <property type="entry name" value="PDZ"/>
    <property type="match status" value="1"/>
</dbReference>
<dbReference type="SMART" id="SM00295">
    <property type="entry name" value="B41"/>
    <property type="match status" value="1"/>
</dbReference>
<dbReference type="PROSITE" id="PS50057">
    <property type="entry name" value="FERM_3"/>
    <property type="match status" value="1"/>
</dbReference>
<dbReference type="InterPro" id="IPR016130">
    <property type="entry name" value="Tyr_Pase_AS"/>
</dbReference>